<name>A0ABQ1QPQ4_9FLAO</name>
<feature type="transmembrane region" description="Helical" evidence="1">
    <location>
        <begin position="293"/>
        <end position="319"/>
    </location>
</feature>
<comment type="caution">
    <text evidence="2">The sequence shown here is derived from an EMBL/GenBank/DDBJ whole genome shotgun (WGS) entry which is preliminary data.</text>
</comment>
<keyword evidence="1" id="KW-0472">Membrane</keyword>
<feature type="transmembrane region" description="Helical" evidence="1">
    <location>
        <begin position="65"/>
        <end position="83"/>
    </location>
</feature>
<dbReference type="RefSeq" id="WP_229732452.1">
    <property type="nucleotide sequence ID" value="NZ_BMFH01000001.1"/>
</dbReference>
<protein>
    <submittedName>
        <fullName evidence="2">Beta-carotene 15,15'-monooxygenase</fullName>
    </submittedName>
</protein>
<dbReference type="Pfam" id="PF05684">
    <property type="entry name" value="DUF819"/>
    <property type="match status" value="1"/>
</dbReference>
<feature type="transmembrane region" description="Helical" evidence="1">
    <location>
        <begin position="268"/>
        <end position="287"/>
    </location>
</feature>
<feature type="transmembrane region" description="Helical" evidence="1">
    <location>
        <begin position="6"/>
        <end position="24"/>
    </location>
</feature>
<dbReference type="PANTHER" id="PTHR34289:SF8">
    <property type="entry name" value="DUF819 DOMAIN-CONTAINING PROTEIN"/>
    <property type="match status" value="1"/>
</dbReference>
<accession>A0ABQ1QPQ4</accession>
<gene>
    <name evidence="2" type="ORF">GCM10011361_03820</name>
</gene>
<feature type="transmembrane region" description="Helical" evidence="1">
    <location>
        <begin position="213"/>
        <end position="234"/>
    </location>
</feature>
<dbReference type="InterPro" id="IPR008537">
    <property type="entry name" value="DUF819"/>
</dbReference>
<evidence type="ECO:0000256" key="1">
    <source>
        <dbReference type="SAM" id="Phobius"/>
    </source>
</evidence>
<feature type="transmembrane region" description="Helical" evidence="1">
    <location>
        <begin position="33"/>
        <end position="53"/>
    </location>
</feature>
<feature type="transmembrane region" description="Helical" evidence="1">
    <location>
        <begin position="95"/>
        <end position="115"/>
    </location>
</feature>
<sequence>MGIFRDPVYVLGILCLLVILSIYAGRTRVGKKLGAALIVIVLAAILANLGWIPSASDSIPLYDGIFTYLAPISIFYLLLGVNLTSIKKAGAPMIVLFLLGSLATTLGVLAAWYVLSPERLFGTDGDTLAGMLTGTYTGGSVNFNAIALEYDFQKKGMFYAGTIAVDNVVTTLWIIVTLSIPALMRRFWKDKKLGVQESQVENEEKDSLSMHSLMWLAFLGIAAYFISEGVSIIFPKIPSILTISTIGIALAQIPFVSRLGGSHTLGLYLIYLFLAVIGAYCDLSAVVELQEVGITIFLFASLSVLIHGLLTVFVGGCIYRDWDMIAIVSQANIGGGTTAIALAETFHRNELILPAILVGTLGNALGTYLGFLVVYLL</sequence>
<dbReference type="PANTHER" id="PTHR34289">
    <property type="entry name" value="PROTEIN, PUTATIVE (DUF819)-RELATED"/>
    <property type="match status" value="1"/>
</dbReference>
<evidence type="ECO:0000313" key="3">
    <source>
        <dbReference type="Proteomes" id="UP000625780"/>
    </source>
</evidence>
<reference evidence="3" key="1">
    <citation type="journal article" date="2019" name="Int. J. Syst. Evol. Microbiol.">
        <title>The Global Catalogue of Microorganisms (GCM) 10K type strain sequencing project: providing services to taxonomists for standard genome sequencing and annotation.</title>
        <authorList>
            <consortium name="The Broad Institute Genomics Platform"/>
            <consortium name="The Broad Institute Genome Sequencing Center for Infectious Disease"/>
            <person name="Wu L."/>
            <person name="Ma J."/>
        </authorList>
    </citation>
    <scope>NUCLEOTIDE SEQUENCE [LARGE SCALE GENOMIC DNA]</scope>
    <source>
        <strain evidence="3">CGMCC 1.12606</strain>
    </source>
</reference>
<feature type="transmembrane region" description="Helical" evidence="1">
    <location>
        <begin position="240"/>
        <end position="256"/>
    </location>
</feature>
<keyword evidence="1" id="KW-1133">Transmembrane helix</keyword>
<evidence type="ECO:0000313" key="2">
    <source>
        <dbReference type="EMBL" id="GGD39964.1"/>
    </source>
</evidence>
<organism evidence="2 3">
    <name type="scientific">Muriicola marianensis</name>
    <dbReference type="NCBI Taxonomy" id="1324801"/>
    <lineage>
        <taxon>Bacteria</taxon>
        <taxon>Pseudomonadati</taxon>
        <taxon>Bacteroidota</taxon>
        <taxon>Flavobacteriia</taxon>
        <taxon>Flavobacteriales</taxon>
        <taxon>Flavobacteriaceae</taxon>
        <taxon>Muriicola</taxon>
    </lineage>
</organism>
<dbReference type="EMBL" id="BMFH01000001">
    <property type="protein sequence ID" value="GGD39964.1"/>
    <property type="molecule type" value="Genomic_DNA"/>
</dbReference>
<keyword evidence="3" id="KW-1185">Reference proteome</keyword>
<proteinExistence type="predicted"/>
<dbReference type="Proteomes" id="UP000625780">
    <property type="component" value="Unassembled WGS sequence"/>
</dbReference>
<feature type="transmembrane region" description="Helical" evidence="1">
    <location>
        <begin position="158"/>
        <end position="183"/>
    </location>
</feature>
<feature type="transmembrane region" description="Helical" evidence="1">
    <location>
        <begin position="351"/>
        <end position="376"/>
    </location>
</feature>
<keyword evidence="1" id="KW-0812">Transmembrane</keyword>